<dbReference type="InterPro" id="IPR025827">
    <property type="entry name" value="Zn_ribbon_recom_dom"/>
</dbReference>
<dbReference type="GO" id="GO:0015074">
    <property type="term" value="P:DNA integration"/>
    <property type="evidence" value="ECO:0007669"/>
    <property type="project" value="UniProtKB-KW"/>
</dbReference>
<dbReference type="SUPFAM" id="SSF53041">
    <property type="entry name" value="Resolvase-like"/>
    <property type="match status" value="1"/>
</dbReference>
<evidence type="ECO:0000313" key="10">
    <source>
        <dbReference type="Proteomes" id="UP000078516"/>
    </source>
</evidence>
<dbReference type="InterPro" id="IPR038109">
    <property type="entry name" value="DNA_bind_recomb_sf"/>
</dbReference>
<protein>
    <recommendedName>
        <fullName evidence="11">Recombinase family protein</fullName>
    </recommendedName>
</protein>
<feature type="coiled-coil region" evidence="6">
    <location>
        <begin position="349"/>
        <end position="404"/>
    </location>
</feature>
<dbReference type="InterPro" id="IPR006118">
    <property type="entry name" value="Recombinase_CS"/>
</dbReference>
<evidence type="ECO:0008006" key="11">
    <source>
        <dbReference type="Google" id="ProtNLM"/>
    </source>
</evidence>
<dbReference type="InterPro" id="IPR036162">
    <property type="entry name" value="Resolvase-like_N_sf"/>
</dbReference>
<evidence type="ECO:0000313" key="9">
    <source>
        <dbReference type="EMBL" id="OAQ57055.1"/>
    </source>
</evidence>
<keyword evidence="10" id="KW-1185">Reference proteome</keyword>
<dbReference type="AlphaFoldDB" id="A0A179EV28"/>
<dbReference type="Gene3D" id="3.40.50.1390">
    <property type="entry name" value="Resolvase, N-terminal catalytic domain"/>
    <property type="match status" value="1"/>
</dbReference>
<reference evidence="9 10" key="1">
    <citation type="submission" date="2016-04" db="EMBL/GenBank/DDBJ databases">
        <title>Draft genome of an Enterococcus thailandicus strain isolated from bovine feces.</title>
        <authorList>
            <person name="Beukers A.G."/>
            <person name="Zaheer R."/>
            <person name="Goji N."/>
            <person name="Cook S.R."/>
            <person name="Amoako K."/>
            <person name="Chaves A.V."/>
            <person name="Ward M.P."/>
            <person name="Mcallister T.A."/>
        </authorList>
    </citation>
    <scope>NUCLEOTIDE SEQUENCE [LARGE SCALE GENOMIC DNA]</scope>
    <source>
        <strain evidence="9 10">F0711D 46</strain>
    </source>
</reference>
<dbReference type="Gene3D" id="3.90.1750.20">
    <property type="entry name" value="Putative Large Serine Recombinase, Chain B, Domain 2"/>
    <property type="match status" value="1"/>
</dbReference>
<dbReference type="PROSITE" id="PS00397">
    <property type="entry name" value="RECOMBINASES_1"/>
    <property type="match status" value="1"/>
</dbReference>
<dbReference type="InterPro" id="IPR050639">
    <property type="entry name" value="SSR_resolvase"/>
</dbReference>
<dbReference type="PANTHER" id="PTHR30461">
    <property type="entry name" value="DNA-INVERTASE FROM LAMBDOID PROPHAGE"/>
    <property type="match status" value="1"/>
</dbReference>
<dbReference type="CDD" id="cd00338">
    <property type="entry name" value="Ser_Recombinase"/>
    <property type="match status" value="1"/>
</dbReference>
<dbReference type="Pfam" id="PF07508">
    <property type="entry name" value="Recombinase"/>
    <property type="match status" value="1"/>
</dbReference>
<dbReference type="PROSITE" id="PS51737">
    <property type="entry name" value="RECOMBINASE_DNA_BIND"/>
    <property type="match status" value="1"/>
</dbReference>
<dbReference type="SMART" id="SM00857">
    <property type="entry name" value="Resolvase"/>
    <property type="match status" value="1"/>
</dbReference>
<gene>
    <name evidence="9" type="ORF">A6E74_01375</name>
</gene>
<evidence type="ECO:0000259" key="7">
    <source>
        <dbReference type="PROSITE" id="PS51736"/>
    </source>
</evidence>
<dbReference type="InterPro" id="IPR011109">
    <property type="entry name" value="DNA_bind_recombinase_dom"/>
</dbReference>
<evidence type="ECO:0000256" key="5">
    <source>
        <dbReference type="PROSITE-ProRule" id="PRU10137"/>
    </source>
</evidence>
<feature type="domain" description="Resolvase/invertase-type recombinase catalytic" evidence="7">
    <location>
        <begin position="3"/>
        <end position="152"/>
    </location>
</feature>
<feature type="domain" description="Recombinase" evidence="8">
    <location>
        <begin position="160"/>
        <end position="255"/>
    </location>
</feature>
<keyword evidence="2" id="KW-0238">DNA-binding</keyword>
<evidence type="ECO:0000256" key="4">
    <source>
        <dbReference type="PIRSR" id="PIRSR606118-50"/>
    </source>
</evidence>
<keyword evidence="6" id="KW-0175">Coiled coil</keyword>
<evidence type="ECO:0000256" key="6">
    <source>
        <dbReference type="SAM" id="Coils"/>
    </source>
</evidence>
<dbReference type="PROSITE" id="PS51736">
    <property type="entry name" value="RECOMBINASES_3"/>
    <property type="match status" value="1"/>
</dbReference>
<dbReference type="InterPro" id="IPR006119">
    <property type="entry name" value="Resolv_N"/>
</dbReference>
<dbReference type="RefSeq" id="WP_067480963.1">
    <property type="nucleotide sequence ID" value="NZ_LWMN01000001.1"/>
</dbReference>
<dbReference type="Proteomes" id="UP000078516">
    <property type="component" value="Unassembled WGS sequence"/>
</dbReference>
<dbReference type="EMBL" id="LWMN01000001">
    <property type="protein sequence ID" value="OAQ57055.1"/>
    <property type="molecule type" value="Genomic_DNA"/>
</dbReference>
<keyword evidence="1" id="KW-0229">DNA integration</keyword>
<dbReference type="GO" id="GO:0003677">
    <property type="term" value="F:DNA binding"/>
    <property type="evidence" value="ECO:0007669"/>
    <property type="project" value="UniProtKB-KW"/>
</dbReference>
<accession>A0A179EV28</accession>
<evidence type="ECO:0000256" key="3">
    <source>
        <dbReference type="ARBA" id="ARBA00023172"/>
    </source>
</evidence>
<dbReference type="PANTHER" id="PTHR30461:SF23">
    <property type="entry name" value="DNA RECOMBINASE-RELATED"/>
    <property type="match status" value="1"/>
</dbReference>
<evidence type="ECO:0000256" key="2">
    <source>
        <dbReference type="ARBA" id="ARBA00023125"/>
    </source>
</evidence>
<organism evidence="9 10">
    <name type="scientific">Enterococcus thailandicus</name>
    <dbReference type="NCBI Taxonomy" id="417368"/>
    <lineage>
        <taxon>Bacteria</taxon>
        <taxon>Bacillati</taxon>
        <taxon>Bacillota</taxon>
        <taxon>Bacilli</taxon>
        <taxon>Lactobacillales</taxon>
        <taxon>Enterococcaceae</taxon>
        <taxon>Enterococcus</taxon>
    </lineage>
</organism>
<dbReference type="GO" id="GO:0000150">
    <property type="term" value="F:DNA strand exchange activity"/>
    <property type="evidence" value="ECO:0007669"/>
    <property type="project" value="InterPro"/>
</dbReference>
<evidence type="ECO:0000256" key="1">
    <source>
        <dbReference type="ARBA" id="ARBA00022908"/>
    </source>
</evidence>
<dbReference type="Pfam" id="PF00239">
    <property type="entry name" value="Resolvase"/>
    <property type="match status" value="1"/>
</dbReference>
<dbReference type="Pfam" id="PF13408">
    <property type="entry name" value="Zn_ribbon_recom"/>
    <property type="match status" value="1"/>
</dbReference>
<name>A0A179EV28_ENTTH</name>
<feature type="active site" description="O-(5'-phospho-DNA)-serine intermediate" evidence="4 5">
    <location>
        <position position="11"/>
    </location>
</feature>
<comment type="caution">
    <text evidence="9">The sequence shown here is derived from an EMBL/GenBank/DDBJ whole genome shotgun (WGS) entry which is preliminary data.</text>
</comment>
<keyword evidence="3" id="KW-0233">DNA recombination</keyword>
<evidence type="ECO:0000259" key="8">
    <source>
        <dbReference type="PROSITE" id="PS51737"/>
    </source>
</evidence>
<sequence>MKSVALYIRVSSDQQVKFGDSLREQEDTLNEYVASQKDMFVHSTYIDDGISGQKLERDEFKRLMNDVKNGAIDLILFTKLDRWFRSLKHYLNVQEVLEKNNVHWIAVSQPYYDTTTAYGRTFINQVMSFAELEAQMTSERMKSVFANKVKMGEVISGSTPLGYSIKDKHLVPNEQAPIAQAVFEYYNHCGNLNQTSKYLLEEFGIPRTMHAIRSMLKNKKYIGEFRENKNYCQPLISHDLFESVNRQLSMNQKENTKNTYLFSGILVCGECGRKMNSGQKSTWGHQRKDGTRIKYPPKSIYTCRYAYQDPKCVNTKTIREHILEKYLLENIDDLISMAINELRAVKAPKTDTRKKQREIEKKLDRLKAAYLNEIISLSEFKNDREKLTRELTSLSDKNIVENNEQRIKALEELLSMNIAENYGGMDMLERRAFWRTFIKTIKFDSQRKITVSFV</sequence>
<proteinExistence type="predicted"/>